<dbReference type="SUPFAM" id="SSF51735">
    <property type="entry name" value="NAD(P)-binding Rossmann-fold domains"/>
    <property type="match status" value="1"/>
</dbReference>
<gene>
    <name evidence="4" type="ORF">METZ01_LOCUS280317</name>
</gene>
<dbReference type="PANTHER" id="PTHR43333">
    <property type="entry name" value="2-HACID_DH_C DOMAIN-CONTAINING PROTEIN"/>
    <property type="match status" value="1"/>
</dbReference>
<dbReference type="InterPro" id="IPR036291">
    <property type="entry name" value="NAD(P)-bd_dom_sf"/>
</dbReference>
<dbReference type="InterPro" id="IPR006140">
    <property type="entry name" value="D-isomer_DH_NAD-bd"/>
</dbReference>
<proteinExistence type="predicted"/>
<keyword evidence="1" id="KW-0560">Oxidoreductase</keyword>
<evidence type="ECO:0000256" key="2">
    <source>
        <dbReference type="ARBA" id="ARBA00023027"/>
    </source>
</evidence>
<evidence type="ECO:0000313" key="4">
    <source>
        <dbReference type="EMBL" id="SVC27463.1"/>
    </source>
</evidence>
<dbReference type="GO" id="GO:0051287">
    <property type="term" value="F:NAD binding"/>
    <property type="evidence" value="ECO:0007669"/>
    <property type="project" value="InterPro"/>
</dbReference>
<accession>A0A382KV90</accession>
<dbReference type="EMBL" id="UINC01082572">
    <property type="protein sequence ID" value="SVC27463.1"/>
    <property type="molecule type" value="Genomic_DNA"/>
</dbReference>
<keyword evidence="2" id="KW-0520">NAD</keyword>
<evidence type="ECO:0000256" key="1">
    <source>
        <dbReference type="ARBA" id="ARBA00023002"/>
    </source>
</evidence>
<dbReference type="PANTHER" id="PTHR43333:SF1">
    <property type="entry name" value="D-ISOMER SPECIFIC 2-HYDROXYACID DEHYDROGENASE NAD-BINDING DOMAIN-CONTAINING PROTEIN"/>
    <property type="match status" value="1"/>
</dbReference>
<feature type="domain" description="D-isomer specific 2-hydroxyacid dehydrogenase NAD-binding" evidence="3">
    <location>
        <begin position="127"/>
        <end position="306"/>
    </location>
</feature>
<dbReference type="Pfam" id="PF02826">
    <property type="entry name" value="2-Hacid_dh_C"/>
    <property type="match status" value="1"/>
</dbReference>
<name>A0A382KV90_9ZZZZ</name>
<dbReference type="Gene3D" id="3.40.50.720">
    <property type="entry name" value="NAD(P)-binding Rossmann-like Domain"/>
    <property type="match status" value="2"/>
</dbReference>
<evidence type="ECO:0000259" key="3">
    <source>
        <dbReference type="Pfam" id="PF02826"/>
    </source>
</evidence>
<dbReference type="AlphaFoldDB" id="A0A382KV90"/>
<dbReference type="CDD" id="cd05300">
    <property type="entry name" value="2-Hacid_dh_1"/>
    <property type="match status" value="1"/>
</dbReference>
<dbReference type="SUPFAM" id="SSF52283">
    <property type="entry name" value="Formate/glycerate dehydrogenase catalytic domain-like"/>
    <property type="match status" value="1"/>
</dbReference>
<sequence>DRRCALGPPAAPHPGRESVIMSYKLVFLPPVRDRHRAWAESVRSEVKDIDIVLAETRAQALTELRDARAAFGTLDTELLAAAPGLEWLAAPAAGPRPEFYFPELVASDVIVTNQRGIYNDHISAHIMAFVLAFSRGLQFYLPQQVAGVWEKGGEGAVTTTFLPEATALVIGVGGIGGETARHLAHFGMHVIGIDPRVPERPAGVHELYRPDTLDDHIGRADFVILTAPQTPATEGLMDTERLARMKNTAVLINIGRGVNVKLDDLADALYEGTIGGAALDVFEIEPLPEDHRLWKAPNFLLTPHMAAAGPHLDERRMRLLVENCRRLHDGEELMNIVDKKNWF</sequence>
<dbReference type="GO" id="GO:0016491">
    <property type="term" value="F:oxidoreductase activity"/>
    <property type="evidence" value="ECO:0007669"/>
    <property type="project" value="UniProtKB-KW"/>
</dbReference>
<protein>
    <recommendedName>
        <fullName evidence="3">D-isomer specific 2-hydroxyacid dehydrogenase NAD-binding domain-containing protein</fullName>
    </recommendedName>
</protein>
<reference evidence="4" key="1">
    <citation type="submission" date="2018-05" db="EMBL/GenBank/DDBJ databases">
        <authorList>
            <person name="Lanie J.A."/>
            <person name="Ng W.-L."/>
            <person name="Kazmierczak K.M."/>
            <person name="Andrzejewski T.M."/>
            <person name="Davidsen T.M."/>
            <person name="Wayne K.J."/>
            <person name="Tettelin H."/>
            <person name="Glass J.I."/>
            <person name="Rusch D."/>
            <person name="Podicherti R."/>
            <person name="Tsui H.-C.T."/>
            <person name="Winkler M.E."/>
        </authorList>
    </citation>
    <scope>NUCLEOTIDE SEQUENCE</scope>
</reference>
<feature type="non-terminal residue" evidence="4">
    <location>
        <position position="1"/>
    </location>
</feature>
<organism evidence="4">
    <name type="scientific">marine metagenome</name>
    <dbReference type="NCBI Taxonomy" id="408172"/>
    <lineage>
        <taxon>unclassified sequences</taxon>
        <taxon>metagenomes</taxon>
        <taxon>ecological metagenomes</taxon>
    </lineage>
</organism>